<name>A0A395S6H4_FUSSP</name>
<evidence type="ECO:0000313" key="3">
    <source>
        <dbReference type="Proteomes" id="UP000266152"/>
    </source>
</evidence>
<keyword evidence="3" id="KW-1185">Reference proteome</keyword>
<comment type="caution">
    <text evidence="2">The sequence shown here is derived from an EMBL/GenBank/DDBJ whole genome shotgun (WGS) entry which is preliminary data.</text>
</comment>
<sequence>MAIIYEDIDPDGDTLIITSYPTVHSQTADGSVPTNEHTAEQPTVAEDPASSEQVATVDDATIDEPAVTYEPDYRVDHSIFRNEPVSQLRLKVSKKHLTVASRRARRMFQGEYVETQKSEVDGFYHWKIEPLFDPEALKTVLRIIHAQTQDLPDDVTLETLTQIAKVVDDLDCPEALSFFVKIWTGRFSQPLPCQMCDELVQWIFIASVFGLSEKFKQATRVAIIESTERMNSLELPIFPGIIDKIEQKRQDLLQDLIDRLHAVLDSLCSGYPCHVSQCSFMMLGALTKQMHDTNLSPRPTRPFPNLSLSSALATARCFESPSLYFPSEDSLDYSSGPSVPPPALLEPEIDLLESRALTIDLGGI</sequence>
<reference evidence="2 3" key="1">
    <citation type="journal article" date="2018" name="PLoS Pathog.">
        <title>Evolution of structural diversity of trichothecenes, a family of toxins produced by plant pathogenic and entomopathogenic fungi.</title>
        <authorList>
            <person name="Proctor R.H."/>
            <person name="McCormick S.P."/>
            <person name="Kim H.S."/>
            <person name="Cardoza R.E."/>
            <person name="Stanley A.M."/>
            <person name="Lindo L."/>
            <person name="Kelly A."/>
            <person name="Brown D.W."/>
            <person name="Lee T."/>
            <person name="Vaughan M.M."/>
            <person name="Alexander N.J."/>
            <person name="Busman M."/>
            <person name="Gutierrez S."/>
        </authorList>
    </citation>
    <scope>NUCLEOTIDE SEQUENCE [LARGE SCALE GENOMIC DNA]</scope>
    <source>
        <strain evidence="2 3">NRRL 3299</strain>
    </source>
</reference>
<dbReference type="EMBL" id="PXOF01000077">
    <property type="protein sequence ID" value="RGP67981.1"/>
    <property type="molecule type" value="Genomic_DNA"/>
</dbReference>
<accession>A0A395S6H4</accession>
<protein>
    <recommendedName>
        <fullName evidence="4">BTB domain-containing protein</fullName>
    </recommendedName>
</protein>
<proteinExistence type="predicted"/>
<dbReference type="STRING" id="5514.A0A395S6H4"/>
<organism evidence="2 3">
    <name type="scientific">Fusarium sporotrichioides</name>
    <dbReference type="NCBI Taxonomy" id="5514"/>
    <lineage>
        <taxon>Eukaryota</taxon>
        <taxon>Fungi</taxon>
        <taxon>Dikarya</taxon>
        <taxon>Ascomycota</taxon>
        <taxon>Pezizomycotina</taxon>
        <taxon>Sordariomycetes</taxon>
        <taxon>Hypocreomycetidae</taxon>
        <taxon>Hypocreales</taxon>
        <taxon>Nectriaceae</taxon>
        <taxon>Fusarium</taxon>
    </lineage>
</organism>
<evidence type="ECO:0000256" key="1">
    <source>
        <dbReference type="SAM" id="MobiDB-lite"/>
    </source>
</evidence>
<evidence type="ECO:0008006" key="4">
    <source>
        <dbReference type="Google" id="ProtNLM"/>
    </source>
</evidence>
<dbReference type="Proteomes" id="UP000266152">
    <property type="component" value="Unassembled WGS sequence"/>
</dbReference>
<dbReference type="AlphaFoldDB" id="A0A395S6H4"/>
<feature type="compositionally biased region" description="Polar residues" evidence="1">
    <location>
        <begin position="25"/>
        <end position="36"/>
    </location>
</feature>
<feature type="region of interest" description="Disordered" evidence="1">
    <location>
        <begin position="25"/>
        <end position="61"/>
    </location>
</feature>
<evidence type="ECO:0000313" key="2">
    <source>
        <dbReference type="EMBL" id="RGP67981.1"/>
    </source>
</evidence>
<gene>
    <name evidence="2" type="ORF">FSPOR_5642</name>
</gene>